<evidence type="ECO:0000256" key="2">
    <source>
        <dbReference type="ARBA" id="ARBA00022630"/>
    </source>
</evidence>
<name>A0A2W2HML2_9ACTN</name>
<evidence type="ECO:0000256" key="6">
    <source>
        <dbReference type="ARBA" id="ARBA00023004"/>
    </source>
</evidence>
<keyword evidence="6" id="KW-0408">Iron</keyword>
<dbReference type="Proteomes" id="UP000248544">
    <property type="component" value="Unassembled WGS sequence"/>
</dbReference>
<evidence type="ECO:0000313" key="11">
    <source>
        <dbReference type="Proteomes" id="UP000248544"/>
    </source>
</evidence>
<dbReference type="PRINTS" id="PR00409">
    <property type="entry name" value="PHDIOXRDTASE"/>
</dbReference>
<comment type="caution">
    <text evidence="10">The sequence shown here is derived from an EMBL/GenBank/DDBJ whole genome shotgun (WGS) entry which is preliminary data.</text>
</comment>
<protein>
    <submittedName>
        <fullName evidence="10">Oxidoreductase</fullName>
    </submittedName>
</protein>
<evidence type="ECO:0000256" key="7">
    <source>
        <dbReference type="ARBA" id="ARBA00023014"/>
    </source>
</evidence>
<dbReference type="Gene3D" id="3.10.20.30">
    <property type="match status" value="1"/>
</dbReference>
<reference evidence="10 11" key="1">
    <citation type="submission" date="2018-01" db="EMBL/GenBank/DDBJ databases">
        <title>Draft genome sequence of Sphaerisporangium sp. 7K107.</title>
        <authorList>
            <person name="Sahin N."/>
            <person name="Saygin H."/>
            <person name="Ay H."/>
        </authorList>
    </citation>
    <scope>NUCLEOTIDE SEQUENCE [LARGE SCALE GENOMIC DNA]</scope>
    <source>
        <strain evidence="10 11">7K107</strain>
    </source>
</reference>
<dbReference type="CDD" id="cd06185">
    <property type="entry name" value="PDR_like"/>
    <property type="match status" value="1"/>
</dbReference>
<dbReference type="InterPro" id="IPR039261">
    <property type="entry name" value="FNR_nucleotide-bd"/>
</dbReference>
<dbReference type="EMBL" id="POUA01000005">
    <property type="protein sequence ID" value="PZG56379.1"/>
    <property type="molecule type" value="Genomic_DNA"/>
</dbReference>
<dbReference type="Pfam" id="PF00111">
    <property type="entry name" value="Fer2"/>
    <property type="match status" value="1"/>
</dbReference>
<organism evidence="10 11">
    <name type="scientific">Spongiactinospora gelatinilytica</name>
    <dbReference type="NCBI Taxonomy" id="2666298"/>
    <lineage>
        <taxon>Bacteria</taxon>
        <taxon>Bacillati</taxon>
        <taxon>Actinomycetota</taxon>
        <taxon>Actinomycetes</taxon>
        <taxon>Streptosporangiales</taxon>
        <taxon>Streptosporangiaceae</taxon>
        <taxon>Spongiactinospora</taxon>
    </lineage>
</organism>
<dbReference type="PANTHER" id="PTHR47354:SF1">
    <property type="entry name" value="CARNITINE MONOOXYGENASE REDUCTASE SUBUNIT"/>
    <property type="match status" value="1"/>
</dbReference>
<dbReference type="InterPro" id="IPR006058">
    <property type="entry name" value="2Fe2S_fd_BS"/>
</dbReference>
<dbReference type="RefSeq" id="WP_111165165.1">
    <property type="nucleotide sequence ID" value="NZ_POUA01000005.1"/>
</dbReference>
<dbReference type="InterPro" id="IPR012675">
    <property type="entry name" value="Beta-grasp_dom_sf"/>
</dbReference>
<dbReference type="PROSITE" id="PS51085">
    <property type="entry name" value="2FE2S_FER_2"/>
    <property type="match status" value="1"/>
</dbReference>
<dbReference type="InterPro" id="IPR017938">
    <property type="entry name" value="Riboflavin_synthase-like_b-brl"/>
</dbReference>
<dbReference type="InterPro" id="IPR017927">
    <property type="entry name" value="FAD-bd_FR_type"/>
</dbReference>
<dbReference type="SUPFAM" id="SSF54292">
    <property type="entry name" value="2Fe-2S ferredoxin-like"/>
    <property type="match status" value="1"/>
</dbReference>
<keyword evidence="11" id="KW-1185">Reference proteome</keyword>
<dbReference type="InterPro" id="IPR001041">
    <property type="entry name" value="2Fe-2S_ferredoxin-type"/>
</dbReference>
<dbReference type="GO" id="GO:0016491">
    <property type="term" value="F:oxidoreductase activity"/>
    <property type="evidence" value="ECO:0007669"/>
    <property type="project" value="UniProtKB-KW"/>
</dbReference>
<dbReference type="PROSITE" id="PS00197">
    <property type="entry name" value="2FE2S_FER_1"/>
    <property type="match status" value="1"/>
</dbReference>
<dbReference type="PROSITE" id="PS51384">
    <property type="entry name" value="FAD_FR"/>
    <property type="match status" value="1"/>
</dbReference>
<keyword evidence="5" id="KW-0560">Oxidoreductase</keyword>
<keyword evidence="3" id="KW-0001">2Fe-2S</keyword>
<dbReference type="CDD" id="cd00207">
    <property type="entry name" value="fer2"/>
    <property type="match status" value="1"/>
</dbReference>
<proteinExistence type="predicted"/>
<dbReference type="Gene3D" id="3.40.50.80">
    <property type="entry name" value="Nucleotide-binding domain of ferredoxin-NADP reductase (FNR) module"/>
    <property type="match status" value="1"/>
</dbReference>
<evidence type="ECO:0000256" key="4">
    <source>
        <dbReference type="ARBA" id="ARBA00022723"/>
    </source>
</evidence>
<keyword evidence="4" id="KW-0479">Metal-binding</keyword>
<keyword evidence="7" id="KW-0411">Iron-sulfur</keyword>
<dbReference type="InterPro" id="IPR036010">
    <property type="entry name" value="2Fe-2S_ferredoxin-like_sf"/>
</dbReference>
<evidence type="ECO:0000256" key="5">
    <source>
        <dbReference type="ARBA" id="ARBA00023002"/>
    </source>
</evidence>
<evidence type="ECO:0000313" key="10">
    <source>
        <dbReference type="EMBL" id="PZG56379.1"/>
    </source>
</evidence>
<dbReference type="GO" id="GO:0051537">
    <property type="term" value="F:2 iron, 2 sulfur cluster binding"/>
    <property type="evidence" value="ECO:0007669"/>
    <property type="project" value="UniProtKB-KW"/>
</dbReference>
<accession>A0A2W2HML2</accession>
<dbReference type="Gene3D" id="2.40.30.10">
    <property type="entry name" value="Translation factors"/>
    <property type="match status" value="1"/>
</dbReference>
<gene>
    <name evidence="10" type="ORF">C1I98_01135</name>
</gene>
<evidence type="ECO:0000259" key="9">
    <source>
        <dbReference type="PROSITE" id="PS51384"/>
    </source>
</evidence>
<feature type="domain" description="FAD-binding FR-type" evidence="9">
    <location>
        <begin position="1"/>
        <end position="101"/>
    </location>
</feature>
<evidence type="ECO:0000256" key="1">
    <source>
        <dbReference type="ARBA" id="ARBA00001974"/>
    </source>
</evidence>
<dbReference type="GO" id="GO:0046872">
    <property type="term" value="F:metal ion binding"/>
    <property type="evidence" value="ECO:0007669"/>
    <property type="project" value="UniProtKB-KW"/>
</dbReference>
<sequence length="317" mass="33973">MTWTEAAVVSRSAATPDIAVIDLAPVAGAAFPAYTAGAHIDVLIGSGLVRQYSLCGPPEQGAYRVAVLNEPASRGGSRAMHALKVGDRLRISAPRNRFPLVTARRHLLFAGGIGITPLLAMVRQLEHERAEYTLHYCARSRARAAFVRELAGDPRVAFHFDDEDPGQPLDLARDLGDPRPDTAVYICGPDGFMDHLLRAAETLGWPQQALHKERFGDPPALAGPAGNGTGAFTVRLASTGAEYLVPEDRSVLDVLLENGVDAPFSCQQGICGTCVVRVLAGDPDHRDDVLTDDERAEGLFTICSSRAFSPVLELDLT</sequence>
<comment type="cofactor">
    <cofactor evidence="1">
        <name>FAD</name>
        <dbReference type="ChEBI" id="CHEBI:57692"/>
    </cofactor>
</comment>
<dbReference type="PANTHER" id="PTHR47354">
    <property type="entry name" value="NADH OXIDOREDUCTASE HCR"/>
    <property type="match status" value="1"/>
</dbReference>
<evidence type="ECO:0000256" key="3">
    <source>
        <dbReference type="ARBA" id="ARBA00022714"/>
    </source>
</evidence>
<dbReference type="AlphaFoldDB" id="A0A2W2HML2"/>
<dbReference type="SUPFAM" id="SSF63380">
    <property type="entry name" value="Riboflavin synthase domain-like"/>
    <property type="match status" value="1"/>
</dbReference>
<keyword evidence="2" id="KW-0285">Flavoprotein</keyword>
<dbReference type="InterPro" id="IPR050415">
    <property type="entry name" value="MRET"/>
</dbReference>
<dbReference type="SUPFAM" id="SSF52343">
    <property type="entry name" value="Ferredoxin reductase-like, C-terminal NADP-linked domain"/>
    <property type="match status" value="1"/>
</dbReference>
<feature type="domain" description="2Fe-2S ferredoxin-type" evidence="8">
    <location>
        <begin position="232"/>
        <end position="317"/>
    </location>
</feature>
<evidence type="ECO:0000259" key="8">
    <source>
        <dbReference type="PROSITE" id="PS51085"/>
    </source>
</evidence>